<dbReference type="Proteomes" id="UP000054477">
    <property type="component" value="Unassembled WGS sequence"/>
</dbReference>
<protein>
    <submittedName>
        <fullName evidence="1">Unplaced genomic scaffold K443scaffold_425, whole genome shotgun sequence</fullName>
    </submittedName>
</protein>
<dbReference type="HOGENOM" id="CLU_2850070_0_0_1"/>
<proteinExistence type="predicted"/>
<name>A0A0C9X2H5_9AGAR</name>
<accession>A0A0C9X2H5</accession>
<reference evidence="2" key="2">
    <citation type="submission" date="2015-01" db="EMBL/GenBank/DDBJ databases">
        <title>Evolutionary Origins and Diversification of the Mycorrhizal Mutualists.</title>
        <authorList>
            <consortium name="DOE Joint Genome Institute"/>
            <consortium name="Mycorrhizal Genomics Consortium"/>
            <person name="Kohler A."/>
            <person name="Kuo A."/>
            <person name="Nagy L.G."/>
            <person name="Floudas D."/>
            <person name="Copeland A."/>
            <person name="Barry K.W."/>
            <person name="Cichocki N."/>
            <person name="Veneault-Fourrey C."/>
            <person name="LaButti K."/>
            <person name="Lindquist E.A."/>
            <person name="Lipzen A."/>
            <person name="Lundell T."/>
            <person name="Morin E."/>
            <person name="Murat C."/>
            <person name="Riley R."/>
            <person name="Ohm R."/>
            <person name="Sun H."/>
            <person name="Tunlid A."/>
            <person name="Henrissat B."/>
            <person name="Grigoriev I.V."/>
            <person name="Hibbett D.S."/>
            <person name="Martin F."/>
        </authorList>
    </citation>
    <scope>NUCLEOTIDE SEQUENCE [LARGE SCALE GENOMIC DNA]</scope>
    <source>
        <strain evidence="2">LaAM-08-1</strain>
    </source>
</reference>
<reference evidence="1 2" key="1">
    <citation type="submission" date="2014-04" db="EMBL/GenBank/DDBJ databases">
        <authorList>
            <consortium name="DOE Joint Genome Institute"/>
            <person name="Kuo A."/>
            <person name="Kohler A."/>
            <person name="Nagy L.G."/>
            <person name="Floudas D."/>
            <person name="Copeland A."/>
            <person name="Barry K.W."/>
            <person name="Cichocki N."/>
            <person name="Veneault-Fourrey C."/>
            <person name="LaButti K."/>
            <person name="Lindquist E.A."/>
            <person name="Lipzen A."/>
            <person name="Lundell T."/>
            <person name="Morin E."/>
            <person name="Murat C."/>
            <person name="Sun H."/>
            <person name="Tunlid A."/>
            <person name="Henrissat B."/>
            <person name="Grigoriev I.V."/>
            <person name="Hibbett D.S."/>
            <person name="Martin F."/>
            <person name="Nordberg H.P."/>
            <person name="Cantor M.N."/>
            <person name="Hua S.X."/>
        </authorList>
    </citation>
    <scope>NUCLEOTIDE SEQUENCE [LARGE SCALE GENOMIC DNA]</scope>
    <source>
        <strain evidence="1 2">LaAM-08-1</strain>
    </source>
</reference>
<gene>
    <name evidence="1" type="ORF">K443DRAFT_14043</name>
</gene>
<dbReference type="AlphaFoldDB" id="A0A0C9X2H5"/>
<evidence type="ECO:0000313" key="1">
    <source>
        <dbReference type="EMBL" id="KIJ91846.1"/>
    </source>
</evidence>
<keyword evidence="2" id="KW-1185">Reference proteome</keyword>
<dbReference type="EMBL" id="KN838960">
    <property type="protein sequence ID" value="KIJ91846.1"/>
    <property type="molecule type" value="Genomic_DNA"/>
</dbReference>
<evidence type="ECO:0000313" key="2">
    <source>
        <dbReference type="Proteomes" id="UP000054477"/>
    </source>
</evidence>
<sequence length="65" mass="7714">MEPIYHPGMGTTEYRNLAGWPGILNFDNIHYILQLVCLRPNWFLDEILDLLKTNRFVSIHYVTIH</sequence>
<dbReference type="OrthoDB" id="2994945at2759"/>
<organism evidence="1 2">
    <name type="scientific">Laccaria amethystina LaAM-08-1</name>
    <dbReference type="NCBI Taxonomy" id="1095629"/>
    <lineage>
        <taxon>Eukaryota</taxon>
        <taxon>Fungi</taxon>
        <taxon>Dikarya</taxon>
        <taxon>Basidiomycota</taxon>
        <taxon>Agaricomycotina</taxon>
        <taxon>Agaricomycetes</taxon>
        <taxon>Agaricomycetidae</taxon>
        <taxon>Agaricales</taxon>
        <taxon>Agaricineae</taxon>
        <taxon>Hydnangiaceae</taxon>
        <taxon>Laccaria</taxon>
    </lineage>
</organism>